<dbReference type="InterPro" id="IPR002881">
    <property type="entry name" value="DUF58"/>
</dbReference>
<dbReference type="Pfam" id="PF01882">
    <property type="entry name" value="DUF58"/>
    <property type="match status" value="1"/>
</dbReference>
<organism evidence="2 3">
    <name type="scientific">Conyzicola lurida</name>
    <dbReference type="NCBI Taxonomy" id="1172621"/>
    <lineage>
        <taxon>Bacteria</taxon>
        <taxon>Bacillati</taxon>
        <taxon>Actinomycetota</taxon>
        <taxon>Actinomycetes</taxon>
        <taxon>Micrococcales</taxon>
        <taxon>Microbacteriaceae</taxon>
        <taxon>Conyzicola</taxon>
    </lineage>
</organism>
<dbReference type="Proteomes" id="UP000536685">
    <property type="component" value="Unassembled WGS sequence"/>
</dbReference>
<accession>A0A841AMR5</accession>
<feature type="domain" description="DUF58" evidence="1">
    <location>
        <begin position="41"/>
        <end position="257"/>
    </location>
</feature>
<dbReference type="PANTHER" id="PTHR33608">
    <property type="entry name" value="BLL2464 PROTEIN"/>
    <property type="match status" value="1"/>
</dbReference>
<protein>
    <submittedName>
        <fullName evidence="2">Uncharacterized protein (DUF58 family)</fullName>
    </submittedName>
</protein>
<proteinExistence type="predicted"/>
<evidence type="ECO:0000313" key="3">
    <source>
        <dbReference type="Proteomes" id="UP000536685"/>
    </source>
</evidence>
<evidence type="ECO:0000259" key="1">
    <source>
        <dbReference type="Pfam" id="PF01882"/>
    </source>
</evidence>
<name>A0A841AMR5_9MICO</name>
<reference evidence="2 3" key="1">
    <citation type="submission" date="2020-08" db="EMBL/GenBank/DDBJ databases">
        <title>Sequencing the genomes of 1000 actinobacteria strains.</title>
        <authorList>
            <person name="Klenk H.-P."/>
        </authorList>
    </citation>
    <scope>NUCLEOTIDE SEQUENCE [LARGE SCALE GENOMIC DNA]</scope>
    <source>
        <strain evidence="2 3">DSM 105784</strain>
    </source>
</reference>
<sequence length="295" mass="33206">MTSLLRRVKSTLSIRAHRRVRGLLEGEYTSVFHGRSMEFDDLRPYVAGDEVRDIDWKATARLRTPMTKRFIAARKHTVLVIADTGRNMAALAEHGETKRDLAVLAAGTVGYLAIRHGDRVALVAGDAEHTVFVEPASTEAHLERMLQKIHTNTTTDAAASNLTAQLEYAARVFRRRMIVFVIADDRELSAPERRLVRRLCVQHEVLWLRVGDADLMRPEWSGSVMHDVHDSATIPSFVRDDPALRAEFRAAVAESSARSEDVFESVAVSSQRVSREADVVPGLFRLLEVHRHARR</sequence>
<comment type="caution">
    <text evidence="2">The sequence shown here is derived from an EMBL/GenBank/DDBJ whole genome shotgun (WGS) entry which is preliminary data.</text>
</comment>
<keyword evidence="3" id="KW-1185">Reference proteome</keyword>
<dbReference type="RefSeq" id="WP_184234272.1">
    <property type="nucleotide sequence ID" value="NZ_JACHMJ010000001.1"/>
</dbReference>
<dbReference type="EMBL" id="JACHMJ010000001">
    <property type="protein sequence ID" value="MBB5842719.1"/>
    <property type="molecule type" value="Genomic_DNA"/>
</dbReference>
<gene>
    <name evidence="2" type="ORF">HD599_001042</name>
</gene>
<evidence type="ECO:0000313" key="2">
    <source>
        <dbReference type="EMBL" id="MBB5842719.1"/>
    </source>
</evidence>
<dbReference type="PANTHER" id="PTHR33608:SF12">
    <property type="entry name" value="DUF58 DOMAIN-CONTAINING PROTEIN"/>
    <property type="match status" value="1"/>
</dbReference>
<dbReference type="AlphaFoldDB" id="A0A841AMR5"/>